<evidence type="ECO:0000313" key="1">
    <source>
        <dbReference type="EMBL" id="UYP47574.1"/>
    </source>
</evidence>
<evidence type="ECO:0000313" key="2">
    <source>
        <dbReference type="Proteomes" id="UP001208689"/>
    </source>
</evidence>
<gene>
    <name evidence="1" type="ORF">NEF87_003859</name>
</gene>
<protein>
    <recommendedName>
        <fullName evidence="3">PhzF family phenazine biosynthesis protein</fullName>
    </recommendedName>
</protein>
<dbReference type="Gene3D" id="3.10.310.10">
    <property type="entry name" value="Diaminopimelate Epimerase, Chain A, domain 1"/>
    <property type="match status" value="2"/>
</dbReference>
<dbReference type="InterPro" id="IPR003719">
    <property type="entry name" value="Phenazine_PhzF-like"/>
</dbReference>
<accession>A0ABY6HVN8</accession>
<reference evidence="1" key="1">
    <citation type="submission" date="2022-09" db="EMBL/GenBank/DDBJ databases">
        <title>Actin cytoskeleton and complex cell architecture in an #Asgard archaeon.</title>
        <authorList>
            <person name="Ponce Toledo R.I."/>
            <person name="Schleper C."/>
            <person name="Rodrigues Oliveira T."/>
            <person name="Wollweber F."/>
            <person name="Xu J."/>
            <person name="Rittmann S."/>
            <person name="Klingl A."/>
            <person name="Pilhofer M."/>
        </authorList>
    </citation>
    <scope>NUCLEOTIDE SEQUENCE</scope>
    <source>
        <strain evidence="1">B-35</strain>
    </source>
</reference>
<sequence length="285" mass="32135">MIDFYIVDVFAQQKFTGNQVAVLKSDSPLANEEMLKIAKEMKFIQSCFLIKNNDSYQVRIFMPKLEIPFSGDPVLASAFIINQIINEAPKESILIKLQKGDVEIQHQDDTYWMESPQPIFGRIFDKILLSRVLSIEPEDICDNPPIQQVSIGVPYIIVPIKNMKTLREISINKERYEWLTQRTKASCVLAYCNESIDEGNDYHIRVFADALGIPEDPASGSGVGSLAAYLSRYISSAEEGFQIRVEQGYEIGRPSLIKAKIHQLTEFLQIAIGGKVKLTSQGKIL</sequence>
<dbReference type="EMBL" id="CP104013">
    <property type="protein sequence ID" value="UYP47574.1"/>
    <property type="molecule type" value="Genomic_DNA"/>
</dbReference>
<dbReference type="Proteomes" id="UP001208689">
    <property type="component" value="Chromosome"/>
</dbReference>
<dbReference type="Pfam" id="PF02567">
    <property type="entry name" value="PhzC-PhzF"/>
    <property type="match status" value="1"/>
</dbReference>
<dbReference type="SUPFAM" id="SSF54506">
    <property type="entry name" value="Diaminopimelate epimerase-like"/>
    <property type="match status" value="1"/>
</dbReference>
<dbReference type="PANTHER" id="PTHR13774:SF32">
    <property type="entry name" value="ANTISENSE-ENHANCING SEQUENCE 1"/>
    <property type="match status" value="1"/>
</dbReference>
<dbReference type="PANTHER" id="PTHR13774">
    <property type="entry name" value="PHENAZINE BIOSYNTHESIS PROTEIN"/>
    <property type="match status" value="1"/>
</dbReference>
<keyword evidence="2" id="KW-1185">Reference proteome</keyword>
<name>A0ABY6HVN8_9ARCH</name>
<organism evidence="1 2">
    <name type="scientific">Candidatus Lokiarchaeum ossiferum</name>
    <dbReference type="NCBI Taxonomy" id="2951803"/>
    <lineage>
        <taxon>Archaea</taxon>
        <taxon>Promethearchaeati</taxon>
        <taxon>Promethearchaeota</taxon>
        <taxon>Promethearchaeia</taxon>
        <taxon>Promethearchaeales</taxon>
        <taxon>Promethearchaeaceae</taxon>
        <taxon>Candidatus Lokiarchaeum</taxon>
    </lineage>
</organism>
<dbReference type="PIRSF" id="PIRSF016184">
    <property type="entry name" value="PhzC_PhzF"/>
    <property type="match status" value="1"/>
</dbReference>
<dbReference type="NCBIfam" id="TIGR00654">
    <property type="entry name" value="PhzF_family"/>
    <property type="match status" value="1"/>
</dbReference>
<proteinExistence type="predicted"/>
<evidence type="ECO:0008006" key="3">
    <source>
        <dbReference type="Google" id="ProtNLM"/>
    </source>
</evidence>